<accession>A0A428IYV7</accession>
<dbReference type="Proteomes" id="UP000280066">
    <property type="component" value="Unassembled WGS sequence"/>
</dbReference>
<evidence type="ECO:0000313" key="3">
    <source>
        <dbReference type="Proteomes" id="UP000280066"/>
    </source>
</evidence>
<evidence type="ECO:0000313" key="2">
    <source>
        <dbReference type="EMBL" id="RSK24163.1"/>
    </source>
</evidence>
<feature type="transmembrane region" description="Helical" evidence="1">
    <location>
        <begin position="7"/>
        <end position="25"/>
    </location>
</feature>
<keyword evidence="1" id="KW-1133">Transmembrane helix</keyword>
<evidence type="ECO:0000256" key="1">
    <source>
        <dbReference type="SAM" id="Phobius"/>
    </source>
</evidence>
<reference evidence="2 3" key="1">
    <citation type="submission" date="2018-12" db="EMBL/GenBank/DDBJ databases">
        <authorList>
            <person name="Feng G."/>
            <person name="Zhu H."/>
        </authorList>
    </citation>
    <scope>NUCLEOTIDE SEQUENCE [LARGE SCALE GENOMIC DNA]</scope>
    <source>
        <strain evidence="2 3">9PBR-2</strain>
    </source>
</reference>
<protein>
    <submittedName>
        <fullName evidence="2">Uncharacterized protein</fullName>
    </submittedName>
</protein>
<dbReference type="OrthoDB" id="1264190at2"/>
<keyword evidence="1" id="KW-0472">Membrane</keyword>
<dbReference type="AlphaFoldDB" id="A0A428IYV7"/>
<keyword evidence="3" id="KW-1185">Reference proteome</keyword>
<dbReference type="RefSeq" id="WP_125433519.1">
    <property type="nucleotide sequence ID" value="NZ_RWIS01000018.1"/>
</dbReference>
<name>A0A428IYV7_9BACT</name>
<gene>
    <name evidence="2" type="ORF">EI290_20490</name>
</gene>
<sequence>MFDRMHSWLVVAVSLMLLYAGLKIVSVQVNMQYETHHDPCFSVVTGRNLCTDYQAAKWATAGIGVLLLGVIGFSNQLIRKK</sequence>
<organism evidence="2 3">
    <name type="scientific">Hymenobacter metallilatus</name>
    <dbReference type="NCBI Taxonomy" id="2493666"/>
    <lineage>
        <taxon>Bacteria</taxon>
        <taxon>Pseudomonadati</taxon>
        <taxon>Bacteroidota</taxon>
        <taxon>Cytophagia</taxon>
        <taxon>Cytophagales</taxon>
        <taxon>Hymenobacteraceae</taxon>
        <taxon>Hymenobacter</taxon>
    </lineage>
</organism>
<keyword evidence="1" id="KW-0812">Transmembrane</keyword>
<feature type="transmembrane region" description="Helical" evidence="1">
    <location>
        <begin position="58"/>
        <end position="78"/>
    </location>
</feature>
<proteinExistence type="predicted"/>
<dbReference type="EMBL" id="RWIS01000018">
    <property type="protein sequence ID" value="RSK24163.1"/>
    <property type="molecule type" value="Genomic_DNA"/>
</dbReference>
<comment type="caution">
    <text evidence="2">The sequence shown here is derived from an EMBL/GenBank/DDBJ whole genome shotgun (WGS) entry which is preliminary data.</text>
</comment>